<dbReference type="EMBL" id="LUFC02000923">
    <property type="protein sequence ID" value="KAF4493264.1"/>
    <property type="molecule type" value="Genomic_DNA"/>
</dbReference>
<dbReference type="Proteomes" id="UP000737391">
    <property type="component" value="Unassembled WGS sequence"/>
</dbReference>
<dbReference type="AlphaFoldDB" id="A0A9P5E7Z2"/>
<name>A0A9P5E7Z2_9HYPO</name>
<protein>
    <submittedName>
        <fullName evidence="1">Uncharacterized protein</fullName>
    </submittedName>
</protein>
<gene>
    <name evidence="1" type="ORF">FAGAP_10619</name>
</gene>
<accession>A0A9P5E7Z2</accession>
<keyword evidence="2" id="KW-1185">Reference proteome</keyword>
<evidence type="ECO:0000313" key="2">
    <source>
        <dbReference type="Proteomes" id="UP000737391"/>
    </source>
</evidence>
<organism evidence="1 2">
    <name type="scientific">Fusarium agapanthi</name>
    <dbReference type="NCBI Taxonomy" id="1803897"/>
    <lineage>
        <taxon>Eukaryota</taxon>
        <taxon>Fungi</taxon>
        <taxon>Dikarya</taxon>
        <taxon>Ascomycota</taxon>
        <taxon>Pezizomycotina</taxon>
        <taxon>Sordariomycetes</taxon>
        <taxon>Hypocreomycetidae</taxon>
        <taxon>Hypocreales</taxon>
        <taxon>Nectriaceae</taxon>
        <taxon>Fusarium</taxon>
        <taxon>Fusarium fujikuroi species complex</taxon>
    </lineage>
</organism>
<proteinExistence type="predicted"/>
<evidence type="ECO:0000313" key="1">
    <source>
        <dbReference type="EMBL" id="KAF4493264.1"/>
    </source>
</evidence>
<comment type="caution">
    <text evidence="1">The sequence shown here is derived from an EMBL/GenBank/DDBJ whole genome shotgun (WGS) entry which is preliminary data.</text>
</comment>
<sequence length="195" mass="22225">MAFNEGVYLFYRLNTFYFNVPSDAVDFFANTPSTVVRHIRSYEFECLFEGGDQKPIPDLDVLTSTLDRYLLHDNVKVKIKVKLDIVLPYCSFYYFRAFTQAGKEKTVEALGRFLSLLKLSAAIVIMPLAFGEEMKKMLETSGPHISTFFTVLLPALKHISNTMNGVLQPVLRPVWSCEGLSHDAISDQVFLIRRP</sequence>
<reference evidence="1" key="1">
    <citation type="submission" date="2020-01" db="EMBL/GenBank/DDBJ databases">
        <title>Identification and distribution of gene clusters putatively required for synthesis of sphingolipid metabolism inhibitors in phylogenetically diverse species of the filamentous fungus Fusarium.</title>
        <authorList>
            <person name="Kim H.-S."/>
            <person name="Busman M."/>
            <person name="Brown D.W."/>
            <person name="Divon H."/>
            <person name="Uhlig S."/>
            <person name="Proctor R.H."/>
        </authorList>
    </citation>
    <scope>NUCLEOTIDE SEQUENCE</scope>
    <source>
        <strain evidence="1">NRRL 31653</strain>
    </source>
</reference>